<comment type="catalytic activity">
    <reaction evidence="10">
        <text>a very-long-chain acyl-CoA + malonyl-CoA + H(+) = a very-long-chain 3-oxoacyl-CoA + CO2 + CoA</text>
        <dbReference type="Rhea" id="RHEA:32727"/>
        <dbReference type="ChEBI" id="CHEBI:15378"/>
        <dbReference type="ChEBI" id="CHEBI:16526"/>
        <dbReference type="ChEBI" id="CHEBI:57287"/>
        <dbReference type="ChEBI" id="CHEBI:57384"/>
        <dbReference type="ChEBI" id="CHEBI:90725"/>
        <dbReference type="ChEBI" id="CHEBI:90736"/>
        <dbReference type="EC" id="2.3.1.199"/>
    </reaction>
</comment>
<keyword evidence="9 10" id="KW-0275">Fatty acid biosynthesis</keyword>
<feature type="transmembrane region" description="Helical" evidence="10">
    <location>
        <begin position="71"/>
        <end position="90"/>
    </location>
</feature>
<name>A0A9D4Q864_RHISA</name>
<dbReference type="GO" id="GO:0034626">
    <property type="term" value="P:fatty acid elongation, polyunsaturated fatty acid"/>
    <property type="evidence" value="ECO:0007669"/>
    <property type="project" value="TreeGrafter"/>
</dbReference>
<dbReference type="EMBL" id="JABSTV010001248">
    <property type="protein sequence ID" value="KAH7969906.1"/>
    <property type="molecule type" value="Genomic_DNA"/>
</dbReference>
<evidence type="ECO:0000313" key="11">
    <source>
        <dbReference type="EMBL" id="KAH7969906.1"/>
    </source>
</evidence>
<feature type="transmembrane region" description="Helical" evidence="10">
    <location>
        <begin position="147"/>
        <end position="168"/>
    </location>
</feature>
<evidence type="ECO:0000256" key="2">
    <source>
        <dbReference type="ARBA" id="ARBA00022516"/>
    </source>
</evidence>
<evidence type="ECO:0000256" key="6">
    <source>
        <dbReference type="ARBA" id="ARBA00022989"/>
    </source>
</evidence>
<gene>
    <name evidence="11" type="ORF">HPB52_022617</name>
</gene>
<feature type="transmembrane region" description="Helical" evidence="10">
    <location>
        <begin position="238"/>
        <end position="260"/>
    </location>
</feature>
<comment type="caution">
    <text evidence="11">The sequence shown here is derived from an EMBL/GenBank/DDBJ whole genome shotgun (WGS) entry which is preliminary data.</text>
</comment>
<dbReference type="OrthoDB" id="434092at2759"/>
<keyword evidence="12" id="KW-1185">Reference proteome</keyword>
<dbReference type="GO" id="GO:0034625">
    <property type="term" value="P:fatty acid elongation, monounsaturated fatty acid"/>
    <property type="evidence" value="ECO:0007669"/>
    <property type="project" value="TreeGrafter"/>
</dbReference>
<evidence type="ECO:0000256" key="10">
    <source>
        <dbReference type="RuleBase" id="RU361115"/>
    </source>
</evidence>
<dbReference type="GO" id="GO:0005789">
    <property type="term" value="C:endoplasmic reticulum membrane"/>
    <property type="evidence" value="ECO:0007669"/>
    <property type="project" value="TreeGrafter"/>
</dbReference>
<evidence type="ECO:0000256" key="8">
    <source>
        <dbReference type="ARBA" id="ARBA00023136"/>
    </source>
</evidence>
<feature type="transmembrane region" description="Helical" evidence="10">
    <location>
        <begin position="32"/>
        <end position="50"/>
    </location>
</feature>
<feature type="transmembrane region" description="Helical" evidence="10">
    <location>
        <begin position="214"/>
        <end position="232"/>
    </location>
</feature>
<organism evidence="11 12">
    <name type="scientific">Rhipicephalus sanguineus</name>
    <name type="common">Brown dog tick</name>
    <name type="synonym">Ixodes sanguineus</name>
    <dbReference type="NCBI Taxonomy" id="34632"/>
    <lineage>
        <taxon>Eukaryota</taxon>
        <taxon>Metazoa</taxon>
        <taxon>Ecdysozoa</taxon>
        <taxon>Arthropoda</taxon>
        <taxon>Chelicerata</taxon>
        <taxon>Arachnida</taxon>
        <taxon>Acari</taxon>
        <taxon>Parasitiformes</taxon>
        <taxon>Ixodida</taxon>
        <taxon>Ixodoidea</taxon>
        <taxon>Ixodidae</taxon>
        <taxon>Rhipicephalinae</taxon>
        <taxon>Rhipicephalus</taxon>
        <taxon>Rhipicephalus</taxon>
    </lineage>
</organism>
<keyword evidence="4 10" id="KW-0812">Transmembrane</keyword>
<accession>A0A9D4Q864</accession>
<evidence type="ECO:0000313" key="12">
    <source>
        <dbReference type="Proteomes" id="UP000821837"/>
    </source>
</evidence>
<feature type="transmembrane region" description="Helical" evidence="10">
    <location>
        <begin position="122"/>
        <end position="140"/>
    </location>
</feature>
<dbReference type="GO" id="GO:0019367">
    <property type="term" value="P:fatty acid elongation, saturated fatty acid"/>
    <property type="evidence" value="ECO:0007669"/>
    <property type="project" value="TreeGrafter"/>
</dbReference>
<evidence type="ECO:0000256" key="4">
    <source>
        <dbReference type="ARBA" id="ARBA00022692"/>
    </source>
</evidence>
<dbReference type="GO" id="GO:0042761">
    <property type="term" value="P:very long-chain fatty acid biosynthetic process"/>
    <property type="evidence" value="ECO:0007669"/>
    <property type="project" value="TreeGrafter"/>
</dbReference>
<keyword evidence="3 10" id="KW-0808">Transferase</keyword>
<keyword evidence="5 10" id="KW-0276">Fatty acid metabolism</keyword>
<keyword evidence="7 10" id="KW-0443">Lipid metabolism</keyword>
<evidence type="ECO:0000256" key="3">
    <source>
        <dbReference type="ARBA" id="ARBA00022679"/>
    </source>
</evidence>
<dbReference type="Pfam" id="PF01151">
    <property type="entry name" value="ELO"/>
    <property type="match status" value="1"/>
</dbReference>
<dbReference type="PANTHER" id="PTHR11157:SF69">
    <property type="entry name" value="ELONGATION OF VERY LONG CHAIN FATTY ACIDS PROTEIN 7"/>
    <property type="match status" value="1"/>
</dbReference>
<evidence type="ECO:0000256" key="9">
    <source>
        <dbReference type="ARBA" id="ARBA00023160"/>
    </source>
</evidence>
<sequence length="280" mass="32923">MTSLLASGIISPIVDAYRYMLSLRDPRTEGWTLVADAKFVFPLLFGYIYVVKIGGPRWMMNRKPFELKPFIMVYNLAMVIFNMFFFYQYIRHSYLGGGYNVFCQGVSYSRDRNAMAILELTWWYLLVRIADFFDTFFFLARKKFSHITVLHVLHHFLVVFSGWLWITFGCDGQVLMGICFNSFIHIIMYSYYFLSALGPEVQKYLWWKKYLTRLQIFQFVFLTLHVSIPIFYDCGYPKILTVLASAQGTLGLVLFINFYVNAYASNRNLDFCTVQGDKRD</sequence>
<evidence type="ECO:0000256" key="7">
    <source>
        <dbReference type="ARBA" id="ARBA00023098"/>
    </source>
</evidence>
<dbReference type="GO" id="GO:0030148">
    <property type="term" value="P:sphingolipid biosynthetic process"/>
    <property type="evidence" value="ECO:0007669"/>
    <property type="project" value="TreeGrafter"/>
</dbReference>
<dbReference type="VEuPathDB" id="VectorBase:RSAN_049281"/>
<evidence type="ECO:0000256" key="1">
    <source>
        <dbReference type="ARBA" id="ARBA00004141"/>
    </source>
</evidence>
<feature type="transmembrane region" description="Helical" evidence="10">
    <location>
        <begin position="174"/>
        <end position="194"/>
    </location>
</feature>
<dbReference type="PANTHER" id="PTHR11157">
    <property type="entry name" value="FATTY ACID ACYL TRANSFERASE-RELATED"/>
    <property type="match status" value="1"/>
</dbReference>
<reference evidence="11" key="2">
    <citation type="submission" date="2021-09" db="EMBL/GenBank/DDBJ databases">
        <authorList>
            <person name="Jia N."/>
            <person name="Wang J."/>
            <person name="Shi W."/>
            <person name="Du L."/>
            <person name="Sun Y."/>
            <person name="Zhan W."/>
            <person name="Jiang J."/>
            <person name="Wang Q."/>
            <person name="Zhang B."/>
            <person name="Ji P."/>
            <person name="Sakyi L.B."/>
            <person name="Cui X."/>
            <person name="Yuan T."/>
            <person name="Jiang B."/>
            <person name="Yang W."/>
            <person name="Lam T.T.-Y."/>
            <person name="Chang Q."/>
            <person name="Ding S."/>
            <person name="Wang X."/>
            <person name="Zhu J."/>
            <person name="Ruan X."/>
            <person name="Zhao L."/>
            <person name="Wei J."/>
            <person name="Que T."/>
            <person name="Du C."/>
            <person name="Cheng J."/>
            <person name="Dai P."/>
            <person name="Han X."/>
            <person name="Huang E."/>
            <person name="Gao Y."/>
            <person name="Liu J."/>
            <person name="Shao H."/>
            <person name="Ye R."/>
            <person name="Li L."/>
            <person name="Wei W."/>
            <person name="Wang X."/>
            <person name="Wang C."/>
            <person name="Huo Q."/>
            <person name="Li W."/>
            <person name="Guo W."/>
            <person name="Chen H."/>
            <person name="Chen S."/>
            <person name="Zhou L."/>
            <person name="Zhou L."/>
            <person name="Ni X."/>
            <person name="Tian J."/>
            <person name="Zhou Y."/>
            <person name="Sheng Y."/>
            <person name="Liu T."/>
            <person name="Pan Y."/>
            <person name="Xia L."/>
            <person name="Li J."/>
            <person name="Zhao F."/>
            <person name="Cao W."/>
        </authorList>
    </citation>
    <scope>NUCLEOTIDE SEQUENCE</scope>
    <source>
        <strain evidence="11">Rsan-2018</strain>
        <tissue evidence="11">Larvae</tissue>
    </source>
</reference>
<dbReference type="EC" id="2.3.1.199" evidence="10"/>
<keyword evidence="6 10" id="KW-1133">Transmembrane helix</keyword>
<comment type="subcellular location">
    <subcellularLocation>
        <location evidence="1">Membrane</location>
        <topology evidence="1">Multi-pass membrane protein</topology>
    </subcellularLocation>
</comment>
<proteinExistence type="inferred from homology"/>
<dbReference type="InterPro" id="IPR002076">
    <property type="entry name" value="ELO_fam"/>
</dbReference>
<keyword evidence="8 10" id="KW-0472">Membrane</keyword>
<evidence type="ECO:0000256" key="5">
    <source>
        <dbReference type="ARBA" id="ARBA00022832"/>
    </source>
</evidence>
<protein>
    <recommendedName>
        <fullName evidence="10">Elongation of very long chain fatty acids protein</fullName>
        <ecNumber evidence="10">2.3.1.199</ecNumber>
    </recommendedName>
    <alternativeName>
        <fullName evidence="10">Very-long-chain 3-oxoacyl-CoA synthase</fullName>
    </alternativeName>
</protein>
<keyword evidence="2 10" id="KW-0444">Lipid biosynthesis</keyword>
<dbReference type="OMA" id="LWITFGC"/>
<comment type="similarity">
    <text evidence="10">Belongs to the ELO family.</text>
</comment>
<reference evidence="11" key="1">
    <citation type="journal article" date="2020" name="Cell">
        <title>Large-Scale Comparative Analyses of Tick Genomes Elucidate Their Genetic Diversity and Vector Capacities.</title>
        <authorList>
            <consortium name="Tick Genome and Microbiome Consortium (TIGMIC)"/>
            <person name="Jia N."/>
            <person name="Wang J."/>
            <person name="Shi W."/>
            <person name="Du L."/>
            <person name="Sun Y."/>
            <person name="Zhan W."/>
            <person name="Jiang J.F."/>
            <person name="Wang Q."/>
            <person name="Zhang B."/>
            <person name="Ji P."/>
            <person name="Bell-Sakyi L."/>
            <person name="Cui X.M."/>
            <person name="Yuan T.T."/>
            <person name="Jiang B.G."/>
            <person name="Yang W.F."/>
            <person name="Lam T.T."/>
            <person name="Chang Q.C."/>
            <person name="Ding S.J."/>
            <person name="Wang X.J."/>
            <person name="Zhu J.G."/>
            <person name="Ruan X.D."/>
            <person name="Zhao L."/>
            <person name="Wei J.T."/>
            <person name="Ye R.Z."/>
            <person name="Que T.C."/>
            <person name="Du C.H."/>
            <person name="Zhou Y.H."/>
            <person name="Cheng J.X."/>
            <person name="Dai P.F."/>
            <person name="Guo W.B."/>
            <person name="Han X.H."/>
            <person name="Huang E.J."/>
            <person name="Li L.F."/>
            <person name="Wei W."/>
            <person name="Gao Y.C."/>
            <person name="Liu J.Z."/>
            <person name="Shao H.Z."/>
            <person name="Wang X."/>
            <person name="Wang C.C."/>
            <person name="Yang T.C."/>
            <person name="Huo Q.B."/>
            <person name="Li W."/>
            <person name="Chen H.Y."/>
            <person name="Chen S.E."/>
            <person name="Zhou L.G."/>
            <person name="Ni X.B."/>
            <person name="Tian J.H."/>
            <person name="Sheng Y."/>
            <person name="Liu T."/>
            <person name="Pan Y.S."/>
            <person name="Xia L.Y."/>
            <person name="Li J."/>
            <person name="Zhao F."/>
            <person name="Cao W.C."/>
        </authorList>
    </citation>
    <scope>NUCLEOTIDE SEQUENCE</scope>
    <source>
        <strain evidence="11">Rsan-2018</strain>
    </source>
</reference>
<dbReference type="GO" id="GO:0009922">
    <property type="term" value="F:fatty acid elongase activity"/>
    <property type="evidence" value="ECO:0007669"/>
    <property type="project" value="UniProtKB-EC"/>
</dbReference>
<dbReference type="Proteomes" id="UP000821837">
    <property type="component" value="Unassembled WGS sequence"/>
</dbReference>
<dbReference type="AlphaFoldDB" id="A0A9D4Q864"/>